<evidence type="ECO:0000313" key="2">
    <source>
        <dbReference type="Proteomes" id="UP000239458"/>
    </source>
</evidence>
<organism evidence="1 2">
    <name type="scientific">Pseudomonas cedrina</name>
    <dbReference type="NCBI Taxonomy" id="651740"/>
    <lineage>
        <taxon>Bacteria</taxon>
        <taxon>Pseudomonadati</taxon>
        <taxon>Pseudomonadota</taxon>
        <taxon>Gammaproteobacteria</taxon>
        <taxon>Pseudomonadales</taxon>
        <taxon>Pseudomonadaceae</taxon>
        <taxon>Pseudomonas</taxon>
    </lineage>
</organism>
<evidence type="ECO:0000313" key="1">
    <source>
        <dbReference type="EMBL" id="PRC08992.1"/>
    </source>
</evidence>
<sequence>MKQQCIQAVQQAIGRTLNQPEIKDIQARISRNMRQLAQTDPAWQSLTAADRLTQAAQSAAKELRAEAAKSKQRVGLTILAHDRVANYMKQFPDDPLLALDRMLAFSSDGPGIFSIESATNGIRAEAMGSMLDAIDFTRGKMLGLFADAEKARSLVQELHGENSGVPEAKVAAKQFHDVVERLRQRFNRAGGDVGRLDDWAIPRSHSQLKVARNKDAWINDHVAWANRSKYLNEDGSRMTDVELNEFFGHAWETVSTGGVNKITPGTITGGGARANRGSESRQIHYRDSDAYMAAQEKYGDRGLMDLMFGHIDRAARDIALVETLGPNPNNAMRFHTETAYKQAVSAKPEKMKSLGKQIRRLENLYTEVAGTREPPASARLANTFDTYRATNVAGKLGSAVITGLSDQGTIAITSKINGMPVMKVFANEARMLNPADASHRRIAMRAGLGVDQLIGSLSRWGTEGLGVEGEVAGRAAKYSQTAATKVLQLSGMNAIDGGNRRAFGAVMMDVTGDLTRRFDSLAALEVGDRRIMQSRGITDQDWSVWRLAQPEDWRGAGDQVLTAGSIYRIADADLAPLVGKLGVSASRLREQAATKLLGVVLDETSMAIPAPGARERAFMHGNNKRGEWSGELMRNFWQFKSFSVSMISKHFKRALAQETGWGKAGYTAALFATTTVLGAMALQLNEIASGRDPKNMADDELGGIPGLRFGMAAMLKGGALSLYGDFLFSNTTQGGTSALAAFGGPFAGDVETLLNLRGMTANAVLDDKDPSSIGARLLQLGKGHIPGANLWYTKAATDHMIFHQMQEYFSPGYLSRMERRAQKDFGQSFWWEPGEMSPSRPPDLGAAAGK</sequence>
<dbReference type="RefSeq" id="WP_105225744.1">
    <property type="nucleotide sequence ID" value="NZ_PCQE01000004.1"/>
</dbReference>
<gene>
    <name evidence="1" type="ORF">CQ006_04585</name>
</gene>
<protein>
    <submittedName>
        <fullName evidence="1">Uncharacterized protein</fullName>
    </submittedName>
</protein>
<accession>A0A2S9E2C5</accession>
<dbReference type="Proteomes" id="UP000239458">
    <property type="component" value="Unassembled WGS sequence"/>
</dbReference>
<proteinExistence type="predicted"/>
<dbReference type="AlphaFoldDB" id="A0A2S9E2C5"/>
<dbReference type="EMBL" id="PCQE01000004">
    <property type="protein sequence ID" value="PRC08992.1"/>
    <property type="molecule type" value="Genomic_DNA"/>
</dbReference>
<name>A0A2S9E2C5_PSECE</name>
<comment type="caution">
    <text evidence="1">The sequence shown here is derived from an EMBL/GenBank/DDBJ whole genome shotgun (WGS) entry which is preliminary data.</text>
</comment>
<reference evidence="1 2" key="1">
    <citation type="submission" date="2017-09" db="EMBL/GenBank/DDBJ databases">
        <title>Genomic, metabolic, and phenotypic characteristics of bacterial isolates from the natural microbiome of the model nematode Caenorhabditis elegans.</title>
        <authorList>
            <person name="Zimmermann J."/>
            <person name="Obeng N."/>
            <person name="Yang W."/>
            <person name="Obeng O."/>
            <person name="Kissoyan K."/>
            <person name="Pees B."/>
            <person name="Dirksen P."/>
            <person name="Hoppner M."/>
            <person name="Franke A."/>
            <person name="Rosenstiel P."/>
            <person name="Leippe M."/>
            <person name="Dierking K."/>
            <person name="Kaleta C."/>
            <person name="Schulenburg H."/>
        </authorList>
    </citation>
    <scope>NUCLEOTIDE SEQUENCE [LARGE SCALE GENOMIC DNA]</scope>
    <source>
        <strain evidence="1 2">MYb184</strain>
    </source>
</reference>